<evidence type="ECO:0000256" key="2">
    <source>
        <dbReference type="SAM" id="SignalP"/>
    </source>
</evidence>
<sequence>MMAGLLRMGTYLALCGAVAIGLSPAAAADAAYDPTGNRSGGPVPTVNGVPCVGGGLGVCVSMRQNRPPTSVPQSGVGHSPTVRR</sequence>
<keyword evidence="2" id="KW-0732">Signal</keyword>
<reference evidence="3 4" key="2">
    <citation type="journal article" date="2019" name="Sci. Rep.">
        <title>Insight into the biology of Mycobacterium mucogenicum and Mycobacterium neoaurum clade members.</title>
        <authorList>
            <person name="Behra P.R.K."/>
            <person name="Pettersson B.M.F."/>
            <person name="Ramesh M."/>
            <person name="Dasgupta S."/>
            <person name="Kirsebom L.A."/>
        </authorList>
    </citation>
    <scope>NUCLEOTIDE SEQUENCE [LARGE SCALE GENOMIC DNA]</scope>
    <source>
        <strain evidence="3 4">DSM 44124</strain>
    </source>
</reference>
<protein>
    <submittedName>
        <fullName evidence="3">Uncharacterized protein</fullName>
    </submittedName>
</protein>
<name>A0A8E4W5F8_MYCMU</name>
<feature type="region of interest" description="Disordered" evidence="1">
    <location>
        <begin position="62"/>
        <end position="84"/>
    </location>
</feature>
<dbReference type="AlphaFoldDB" id="A0A8E4W5F8"/>
<dbReference type="Proteomes" id="UP000309231">
    <property type="component" value="Chromosome"/>
</dbReference>
<feature type="chain" id="PRO_5034270678" evidence="2">
    <location>
        <begin position="28"/>
        <end position="84"/>
    </location>
</feature>
<keyword evidence="4" id="KW-1185">Reference proteome</keyword>
<evidence type="ECO:0000256" key="1">
    <source>
        <dbReference type="SAM" id="MobiDB-lite"/>
    </source>
</evidence>
<dbReference type="KEGG" id="mmuc:C1S78_003240"/>
<accession>A0A8E4W5F8</accession>
<organism evidence="3 4">
    <name type="scientific">Mycolicibacterium mucogenicum DSM 44124</name>
    <dbReference type="NCBI Taxonomy" id="1226753"/>
    <lineage>
        <taxon>Bacteria</taxon>
        <taxon>Bacillati</taxon>
        <taxon>Actinomycetota</taxon>
        <taxon>Actinomycetes</taxon>
        <taxon>Mycobacteriales</taxon>
        <taxon>Mycobacteriaceae</taxon>
        <taxon>Mycolicibacterium</taxon>
    </lineage>
</organism>
<feature type="signal peptide" evidence="2">
    <location>
        <begin position="1"/>
        <end position="27"/>
    </location>
</feature>
<evidence type="ECO:0000313" key="3">
    <source>
        <dbReference type="EMBL" id="QPG72136.1"/>
    </source>
</evidence>
<feature type="compositionally biased region" description="Polar residues" evidence="1">
    <location>
        <begin position="62"/>
        <end position="73"/>
    </location>
</feature>
<proteinExistence type="predicted"/>
<dbReference type="EMBL" id="CP062008">
    <property type="protein sequence ID" value="QPG72136.1"/>
    <property type="molecule type" value="Genomic_DNA"/>
</dbReference>
<reference evidence="3 4" key="1">
    <citation type="journal article" date="2019" name="BMC Evol. Biol.">
        <title>Comparative genomics of Mycobacterium mucogenicum and Mycobacterium neoaurum clade members emphasizing tRNA and non-coding RNA.</title>
        <authorList>
            <person name="Behra P.R.K."/>
            <person name="Pettersson B.M.F."/>
            <person name="Das S."/>
            <person name="Dasgupta S."/>
            <person name="Kirsebom L.A."/>
        </authorList>
    </citation>
    <scope>NUCLEOTIDE SEQUENCE [LARGE SCALE GENOMIC DNA]</scope>
    <source>
        <strain evidence="3 4">DSM 44124</strain>
    </source>
</reference>
<gene>
    <name evidence="3" type="ORF">C1S78_003240</name>
</gene>
<evidence type="ECO:0000313" key="4">
    <source>
        <dbReference type="Proteomes" id="UP000309231"/>
    </source>
</evidence>